<feature type="transmembrane region" description="Helical" evidence="4">
    <location>
        <begin position="384"/>
        <end position="403"/>
    </location>
</feature>
<keyword evidence="3 4" id="KW-0472">Membrane</keyword>
<dbReference type="PANTHER" id="PTHR23526:SF2">
    <property type="entry name" value="MAJOR FACILITATOR SUPERFAMILY (MFS) PROFILE DOMAIN-CONTAINING PROTEIN"/>
    <property type="match status" value="1"/>
</dbReference>
<proteinExistence type="predicted"/>
<feature type="transmembrane region" description="Helical" evidence="4">
    <location>
        <begin position="172"/>
        <end position="195"/>
    </location>
</feature>
<dbReference type="InterPro" id="IPR036259">
    <property type="entry name" value="MFS_trans_sf"/>
</dbReference>
<dbReference type="Pfam" id="PF07690">
    <property type="entry name" value="MFS_1"/>
    <property type="match status" value="1"/>
</dbReference>
<evidence type="ECO:0000256" key="4">
    <source>
        <dbReference type="SAM" id="Phobius"/>
    </source>
</evidence>
<organism evidence="5 6">
    <name type="scientific">Vreelandella populi</name>
    <dbReference type="NCBI Taxonomy" id="2498858"/>
    <lineage>
        <taxon>Bacteria</taxon>
        <taxon>Pseudomonadati</taxon>
        <taxon>Pseudomonadota</taxon>
        <taxon>Gammaproteobacteria</taxon>
        <taxon>Oceanospirillales</taxon>
        <taxon>Halomonadaceae</taxon>
        <taxon>Vreelandella</taxon>
    </lineage>
</organism>
<evidence type="ECO:0000256" key="1">
    <source>
        <dbReference type="ARBA" id="ARBA00022692"/>
    </source>
</evidence>
<keyword evidence="1 4" id="KW-0812">Transmembrane</keyword>
<dbReference type="Gene3D" id="1.20.1250.20">
    <property type="entry name" value="MFS general substrate transporter like domains"/>
    <property type="match status" value="1"/>
</dbReference>
<dbReference type="AlphaFoldDB" id="A0A433LBM2"/>
<dbReference type="OrthoDB" id="1117124at2"/>
<gene>
    <name evidence="5" type="ORF">ELY37_08855</name>
</gene>
<comment type="caution">
    <text evidence="5">The sequence shown here is derived from an EMBL/GenBank/DDBJ whole genome shotgun (WGS) entry which is preliminary data.</text>
</comment>
<feature type="transmembrane region" description="Helical" evidence="4">
    <location>
        <begin position="254"/>
        <end position="276"/>
    </location>
</feature>
<dbReference type="Proteomes" id="UP000286912">
    <property type="component" value="Unassembled WGS sequence"/>
</dbReference>
<dbReference type="SUPFAM" id="SSF103473">
    <property type="entry name" value="MFS general substrate transporter"/>
    <property type="match status" value="1"/>
</dbReference>
<evidence type="ECO:0000313" key="5">
    <source>
        <dbReference type="EMBL" id="RUR46092.1"/>
    </source>
</evidence>
<feature type="transmembrane region" description="Helical" evidence="4">
    <location>
        <begin position="347"/>
        <end position="364"/>
    </location>
</feature>
<dbReference type="InterPro" id="IPR011701">
    <property type="entry name" value="MFS"/>
</dbReference>
<keyword evidence="6" id="KW-1185">Reference proteome</keyword>
<evidence type="ECO:0000256" key="2">
    <source>
        <dbReference type="ARBA" id="ARBA00022989"/>
    </source>
</evidence>
<feature type="transmembrane region" description="Helical" evidence="4">
    <location>
        <begin position="61"/>
        <end position="82"/>
    </location>
</feature>
<reference evidence="5 6" key="1">
    <citation type="submission" date="2018-12" db="EMBL/GenBank/DDBJ databases">
        <title>three novel Halomonas strain isolated from plants.</title>
        <authorList>
            <person name="Sun C."/>
        </authorList>
    </citation>
    <scope>NUCLEOTIDE SEQUENCE [LARGE SCALE GENOMIC DNA]</scope>
    <source>
        <strain evidence="5 6">RC</strain>
    </source>
</reference>
<name>A0A433LBM2_9GAMM</name>
<dbReference type="EMBL" id="RZHD01000005">
    <property type="protein sequence ID" value="RUR46092.1"/>
    <property type="molecule type" value="Genomic_DNA"/>
</dbReference>
<feature type="transmembrane region" description="Helical" evidence="4">
    <location>
        <begin position="201"/>
        <end position="220"/>
    </location>
</feature>
<feature type="transmembrane region" description="Helical" evidence="4">
    <location>
        <begin position="107"/>
        <end position="127"/>
    </location>
</feature>
<sequence>MAEHDVSQSRLFEWLTGDEDSRLCDDIPEGACNEQPRNFFLHLWASLGNKLADELSSARLVLPWLMGIIGAPVWMIGLLVPIREAGALLPQIFVAGFIRLKPKRKGVWVMGAILQAVAAFALAGLALTGSGSVGGAAVLIVLIALSLARGLSSIASKDVMGKTIAKRRRGTLMGWSGSIAGAATLVAGGVLMLLGDQPGNLALAVLLCAAACSWLVNALCTARIKEVPGAVEGGENAWDSIKLGLSLMRDDRTFLHFNVARALLLSSALALPYIALLGQQQSGADLGGLGLLVVVSGIAGMVASPVWGKLADQSSRRVMRNAAIGTIMCCLLGASFAWLPGGWTQSVWPYALVYGLLVIVHHGVRLGRKTYIVDMATQDDRALYVALSNTLTGVLMLLVGGVIGALAQWLGSAALLVLLAVTAAGAMLSAHKLPEVE</sequence>
<feature type="transmembrane region" description="Helical" evidence="4">
    <location>
        <begin position="133"/>
        <end position="151"/>
    </location>
</feature>
<evidence type="ECO:0000313" key="6">
    <source>
        <dbReference type="Proteomes" id="UP000286912"/>
    </source>
</evidence>
<protein>
    <submittedName>
        <fullName evidence="5">MFS transporter</fullName>
    </submittedName>
</protein>
<dbReference type="InterPro" id="IPR052528">
    <property type="entry name" value="Sugar_transport-like"/>
</dbReference>
<keyword evidence="2 4" id="KW-1133">Transmembrane helix</keyword>
<feature type="transmembrane region" description="Helical" evidence="4">
    <location>
        <begin position="322"/>
        <end position="341"/>
    </location>
</feature>
<dbReference type="PANTHER" id="PTHR23526">
    <property type="entry name" value="INTEGRAL MEMBRANE TRANSPORT PROTEIN-RELATED"/>
    <property type="match status" value="1"/>
</dbReference>
<evidence type="ECO:0000256" key="3">
    <source>
        <dbReference type="ARBA" id="ARBA00023136"/>
    </source>
</evidence>
<dbReference type="RefSeq" id="WP_126950216.1">
    <property type="nucleotide sequence ID" value="NZ_RZHD01000005.1"/>
</dbReference>
<feature type="transmembrane region" description="Helical" evidence="4">
    <location>
        <begin position="288"/>
        <end position="310"/>
    </location>
</feature>
<accession>A0A433LBM2</accession>
<feature type="transmembrane region" description="Helical" evidence="4">
    <location>
        <begin position="409"/>
        <end position="430"/>
    </location>
</feature>
<dbReference type="GO" id="GO:0022857">
    <property type="term" value="F:transmembrane transporter activity"/>
    <property type="evidence" value="ECO:0007669"/>
    <property type="project" value="InterPro"/>
</dbReference>